<organism evidence="1 2">
    <name type="scientific">Hibiscus sabdariffa</name>
    <name type="common">roselle</name>
    <dbReference type="NCBI Taxonomy" id="183260"/>
    <lineage>
        <taxon>Eukaryota</taxon>
        <taxon>Viridiplantae</taxon>
        <taxon>Streptophyta</taxon>
        <taxon>Embryophyta</taxon>
        <taxon>Tracheophyta</taxon>
        <taxon>Spermatophyta</taxon>
        <taxon>Magnoliopsida</taxon>
        <taxon>eudicotyledons</taxon>
        <taxon>Gunneridae</taxon>
        <taxon>Pentapetalae</taxon>
        <taxon>rosids</taxon>
        <taxon>malvids</taxon>
        <taxon>Malvales</taxon>
        <taxon>Malvaceae</taxon>
        <taxon>Malvoideae</taxon>
        <taxon>Hibiscus</taxon>
    </lineage>
</organism>
<accession>A0ABR2PGG0</accession>
<name>A0ABR2PGG0_9ROSI</name>
<dbReference type="EMBL" id="JBBPBN010000060">
    <property type="protein sequence ID" value="KAK8987394.1"/>
    <property type="molecule type" value="Genomic_DNA"/>
</dbReference>
<reference evidence="1 2" key="1">
    <citation type="journal article" date="2024" name="G3 (Bethesda)">
        <title>Genome assembly of Hibiscus sabdariffa L. provides insights into metabolisms of medicinal natural products.</title>
        <authorList>
            <person name="Kim T."/>
        </authorList>
    </citation>
    <scope>NUCLEOTIDE SEQUENCE [LARGE SCALE GENOMIC DNA]</scope>
    <source>
        <strain evidence="1">TK-2024</strain>
        <tissue evidence="1">Old leaves</tissue>
    </source>
</reference>
<keyword evidence="2" id="KW-1185">Reference proteome</keyword>
<sequence>MIPNTRVAVLLVRHHPDRFSLLSIGMGKCTIDISGSWQAPTVLRWQGLATCPSGSLSLSLSLSLHLCIRGPYETIVTREADGESLQKSNQPIFALQYPSNHHLSFISQMARLQL</sequence>
<dbReference type="Proteomes" id="UP001396334">
    <property type="component" value="Unassembled WGS sequence"/>
</dbReference>
<comment type="caution">
    <text evidence="1">The sequence shown here is derived from an EMBL/GenBank/DDBJ whole genome shotgun (WGS) entry which is preliminary data.</text>
</comment>
<proteinExistence type="predicted"/>
<gene>
    <name evidence="1" type="ORF">V6N11_027146</name>
</gene>
<protein>
    <submittedName>
        <fullName evidence="1">Uncharacterized protein</fullName>
    </submittedName>
</protein>
<evidence type="ECO:0000313" key="1">
    <source>
        <dbReference type="EMBL" id="KAK8987394.1"/>
    </source>
</evidence>
<evidence type="ECO:0000313" key="2">
    <source>
        <dbReference type="Proteomes" id="UP001396334"/>
    </source>
</evidence>